<keyword evidence="3" id="KW-1185">Reference proteome</keyword>
<evidence type="ECO:0000313" key="3">
    <source>
        <dbReference type="Proteomes" id="UP000198806"/>
    </source>
</evidence>
<protein>
    <submittedName>
        <fullName evidence="2">Uncharacterized protein</fullName>
    </submittedName>
</protein>
<dbReference type="STRING" id="1527.SAMN04489757_10242"/>
<organism evidence="2 3">
    <name type="scientific">Anaerocolumna aminovalerica</name>
    <dbReference type="NCBI Taxonomy" id="1527"/>
    <lineage>
        <taxon>Bacteria</taxon>
        <taxon>Bacillati</taxon>
        <taxon>Bacillota</taxon>
        <taxon>Clostridia</taxon>
        <taxon>Lachnospirales</taxon>
        <taxon>Lachnospiraceae</taxon>
        <taxon>Anaerocolumna</taxon>
    </lineage>
</organism>
<keyword evidence="1" id="KW-1133">Transmembrane helix</keyword>
<proteinExistence type="predicted"/>
<gene>
    <name evidence="2" type="ORF">SAMN04489757_10242</name>
</gene>
<sequence length="56" mass="6167">MCKGKNNALVEQSGSSLNIDVTKIVKYVCIAGVLIVSIVFGTMCYLKIMNKDRELD</sequence>
<dbReference type="AlphaFoldDB" id="A0A1I5C089"/>
<accession>A0A1I5C089</accession>
<evidence type="ECO:0000313" key="2">
    <source>
        <dbReference type="EMBL" id="SFN80433.1"/>
    </source>
</evidence>
<dbReference type="EMBL" id="FOWD01000002">
    <property type="protein sequence ID" value="SFN80433.1"/>
    <property type="molecule type" value="Genomic_DNA"/>
</dbReference>
<reference evidence="2 3" key="1">
    <citation type="submission" date="2016-10" db="EMBL/GenBank/DDBJ databases">
        <authorList>
            <person name="de Groot N.N."/>
        </authorList>
    </citation>
    <scope>NUCLEOTIDE SEQUENCE [LARGE SCALE GENOMIC DNA]</scope>
    <source>
        <strain evidence="2 3">DSM 1283</strain>
    </source>
</reference>
<feature type="transmembrane region" description="Helical" evidence="1">
    <location>
        <begin position="24"/>
        <end position="46"/>
    </location>
</feature>
<dbReference type="Proteomes" id="UP000198806">
    <property type="component" value="Unassembled WGS sequence"/>
</dbReference>
<keyword evidence="1" id="KW-0812">Transmembrane</keyword>
<name>A0A1I5C089_9FIRM</name>
<keyword evidence="1" id="KW-0472">Membrane</keyword>
<evidence type="ECO:0000256" key="1">
    <source>
        <dbReference type="SAM" id="Phobius"/>
    </source>
</evidence>
<dbReference type="RefSeq" id="WP_170847853.1">
    <property type="nucleotide sequence ID" value="NZ_BAABFM010000017.1"/>
</dbReference>